<name>A0A843UA88_COLES</name>
<reference evidence="1" key="1">
    <citation type="submission" date="2017-07" db="EMBL/GenBank/DDBJ databases">
        <title>Taro Niue Genome Assembly and Annotation.</title>
        <authorList>
            <person name="Atibalentja N."/>
            <person name="Keating K."/>
            <person name="Fields C.J."/>
        </authorList>
    </citation>
    <scope>NUCLEOTIDE SEQUENCE</scope>
    <source>
        <strain evidence="1">Niue_2</strain>
        <tissue evidence="1">Leaf</tissue>
    </source>
</reference>
<dbReference type="Proteomes" id="UP000652761">
    <property type="component" value="Unassembled WGS sequence"/>
</dbReference>
<feature type="non-terminal residue" evidence="1">
    <location>
        <position position="261"/>
    </location>
</feature>
<sequence length="261" mass="29899">MATGIQGYAALTVRPQLRSAGGNLRCFVAFCLVSTNKLACLRNQFHVRGPPITLPKEKPLKVFLFKSSGQHDEAHDTSWDPKVSKNAVHLAYEPQERVEILSVSPDMTSIELSYASDNREAIAMRGPQTIQNLFKRWLTMLYSEAPIETVDGIYTRSPVHAEISESEEVFLRQKAENVLKAAFLFFQRLDATIKTPLLIFYIAEGKLQAFLYAHLCQLIVDVRNIGYNKLMKQKLMQVNEWALEKYLDYVESLWPYYCRTI</sequence>
<proteinExistence type="predicted"/>
<protein>
    <submittedName>
        <fullName evidence="1">Uncharacterized protein</fullName>
    </submittedName>
</protein>
<dbReference type="OrthoDB" id="748739at2759"/>
<gene>
    <name evidence="1" type="ORF">Taro_012838</name>
</gene>
<keyword evidence="2" id="KW-1185">Reference proteome</keyword>
<dbReference type="PANTHER" id="PTHR48223">
    <property type="entry name" value="DEFECTIVE 2759, PUTATIVE ISOFORM 1-RELATED"/>
    <property type="match status" value="1"/>
</dbReference>
<dbReference type="AlphaFoldDB" id="A0A843UA88"/>
<accession>A0A843UA88</accession>
<dbReference type="EMBL" id="NMUH01000505">
    <property type="protein sequence ID" value="MQL80385.1"/>
    <property type="molecule type" value="Genomic_DNA"/>
</dbReference>
<organism evidence="1 2">
    <name type="scientific">Colocasia esculenta</name>
    <name type="common">Wild taro</name>
    <name type="synonym">Arum esculentum</name>
    <dbReference type="NCBI Taxonomy" id="4460"/>
    <lineage>
        <taxon>Eukaryota</taxon>
        <taxon>Viridiplantae</taxon>
        <taxon>Streptophyta</taxon>
        <taxon>Embryophyta</taxon>
        <taxon>Tracheophyta</taxon>
        <taxon>Spermatophyta</taxon>
        <taxon>Magnoliopsida</taxon>
        <taxon>Liliopsida</taxon>
        <taxon>Araceae</taxon>
        <taxon>Aroideae</taxon>
        <taxon>Colocasieae</taxon>
        <taxon>Colocasia</taxon>
    </lineage>
</organism>
<evidence type="ECO:0000313" key="2">
    <source>
        <dbReference type="Proteomes" id="UP000652761"/>
    </source>
</evidence>
<comment type="caution">
    <text evidence="1">The sequence shown here is derived from an EMBL/GenBank/DDBJ whole genome shotgun (WGS) entry which is preliminary data.</text>
</comment>
<evidence type="ECO:0000313" key="1">
    <source>
        <dbReference type="EMBL" id="MQL80385.1"/>
    </source>
</evidence>
<dbReference type="PANTHER" id="PTHR48223:SF1">
    <property type="entry name" value="ABC TRANSMEMBRANE TYPE-1 DOMAIN-CONTAINING PROTEIN"/>
    <property type="match status" value="1"/>
</dbReference>